<evidence type="ECO:0000313" key="3">
    <source>
        <dbReference type="Proteomes" id="UP001630127"/>
    </source>
</evidence>
<feature type="compositionally biased region" description="Basic and acidic residues" evidence="1">
    <location>
        <begin position="133"/>
        <end position="152"/>
    </location>
</feature>
<dbReference type="AlphaFoldDB" id="A0ABD2Z098"/>
<organism evidence="2 3">
    <name type="scientific">Cinchona calisaya</name>
    <dbReference type="NCBI Taxonomy" id="153742"/>
    <lineage>
        <taxon>Eukaryota</taxon>
        <taxon>Viridiplantae</taxon>
        <taxon>Streptophyta</taxon>
        <taxon>Embryophyta</taxon>
        <taxon>Tracheophyta</taxon>
        <taxon>Spermatophyta</taxon>
        <taxon>Magnoliopsida</taxon>
        <taxon>eudicotyledons</taxon>
        <taxon>Gunneridae</taxon>
        <taxon>Pentapetalae</taxon>
        <taxon>asterids</taxon>
        <taxon>lamiids</taxon>
        <taxon>Gentianales</taxon>
        <taxon>Rubiaceae</taxon>
        <taxon>Cinchonoideae</taxon>
        <taxon>Cinchoneae</taxon>
        <taxon>Cinchona</taxon>
    </lineage>
</organism>
<feature type="compositionally biased region" description="Basic and acidic residues" evidence="1">
    <location>
        <begin position="45"/>
        <end position="56"/>
    </location>
</feature>
<dbReference type="EMBL" id="JBJUIK010000011">
    <property type="protein sequence ID" value="KAL3512558.1"/>
    <property type="molecule type" value="Genomic_DNA"/>
</dbReference>
<evidence type="ECO:0000313" key="2">
    <source>
        <dbReference type="EMBL" id="KAL3512558.1"/>
    </source>
</evidence>
<dbReference type="Proteomes" id="UP001630127">
    <property type="component" value="Unassembled WGS sequence"/>
</dbReference>
<feature type="region of interest" description="Disordered" evidence="1">
    <location>
        <begin position="33"/>
        <end position="190"/>
    </location>
</feature>
<comment type="caution">
    <text evidence="2">The sequence shown here is derived from an EMBL/GenBank/DDBJ whole genome shotgun (WGS) entry which is preliminary data.</text>
</comment>
<keyword evidence="3" id="KW-1185">Reference proteome</keyword>
<proteinExistence type="predicted"/>
<sequence>MGCGASRLDDNGVVFPAKARPLFLVRLEEFKRKRSPKALMTKDTTPSKKELLLHDREDEENVSTHQQPLFISKGGGKDLPSQDEAGSCVTSEGSKGGSPEREGDDGNGQKTLMENNEGEEKQGRIINNGVPLAKDEAKVEKNILDGDVKNDHENDEDEEEDDDDDDDDGRMLRHQHHDDGDEVFPGSPSFRVYFNGNINDNNNEDLDDHLTDMSPIHDDSAPSELLMAKEVKKGKKRRSFKRVLPTGRQAKNLFNVRACMSSTHSSHGRAGLLTAKPHA</sequence>
<evidence type="ECO:0000256" key="1">
    <source>
        <dbReference type="SAM" id="MobiDB-lite"/>
    </source>
</evidence>
<accession>A0ABD2Z098</accession>
<protein>
    <submittedName>
        <fullName evidence="2">Uncharacterized protein</fullName>
    </submittedName>
</protein>
<gene>
    <name evidence="2" type="ORF">ACH5RR_025275</name>
</gene>
<name>A0ABD2Z098_9GENT</name>
<feature type="compositionally biased region" description="Acidic residues" evidence="1">
    <location>
        <begin position="153"/>
        <end position="168"/>
    </location>
</feature>
<reference evidence="2 3" key="1">
    <citation type="submission" date="2024-11" db="EMBL/GenBank/DDBJ databases">
        <title>A near-complete genome assembly of Cinchona calisaya.</title>
        <authorList>
            <person name="Lian D.C."/>
            <person name="Zhao X.W."/>
            <person name="Wei L."/>
        </authorList>
    </citation>
    <scope>NUCLEOTIDE SEQUENCE [LARGE SCALE GENOMIC DNA]</scope>
    <source>
        <tissue evidence="2">Nenye</tissue>
    </source>
</reference>